<feature type="modified residue" description="Phosphohistidine" evidence="20">
    <location>
        <position position="864"/>
    </location>
</feature>
<keyword evidence="8" id="KW-0732">Signal</keyword>
<dbReference type="InterPro" id="IPR004358">
    <property type="entry name" value="Sig_transdc_His_kin-like_C"/>
</dbReference>
<dbReference type="InterPro" id="IPR036641">
    <property type="entry name" value="HPT_dom_sf"/>
</dbReference>
<evidence type="ECO:0000313" key="26">
    <source>
        <dbReference type="EMBL" id="OZI77687.1"/>
    </source>
</evidence>
<dbReference type="Proteomes" id="UP000216429">
    <property type="component" value="Unassembled WGS sequence"/>
</dbReference>
<evidence type="ECO:0000256" key="10">
    <source>
        <dbReference type="ARBA" id="ARBA00022777"/>
    </source>
</evidence>
<dbReference type="FunFam" id="3.30.565.10:FF:000010">
    <property type="entry name" value="Sensor histidine kinase RcsC"/>
    <property type="match status" value="1"/>
</dbReference>
<evidence type="ECO:0000256" key="11">
    <source>
        <dbReference type="ARBA" id="ARBA00022840"/>
    </source>
</evidence>
<dbReference type="InterPro" id="IPR008207">
    <property type="entry name" value="Sig_transdc_His_kin_Hpt_dom"/>
</dbReference>
<dbReference type="AlphaFoldDB" id="A0A261VV43"/>
<dbReference type="PRINTS" id="PR00344">
    <property type="entry name" value="BCTRLSENSOR"/>
</dbReference>
<dbReference type="Pfam" id="PF02518">
    <property type="entry name" value="HATPase_c"/>
    <property type="match status" value="1"/>
</dbReference>
<evidence type="ECO:0000256" key="13">
    <source>
        <dbReference type="ARBA" id="ARBA00023012"/>
    </source>
</evidence>
<dbReference type="Gene3D" id="3.30.565.10">
    <property type="entry name" value="Histidine kinase-like ATPase, C-terminal domain"/>
    <property type="match status" value="1"/>
</dbReference>
<evidence type="ECO:0000256" key="18">
    <source>
        <dbReference type="ARBA" id="ARBA00068150"/>
    </source>
</evidence>
<dbReference type="SMART" id="SM00388">
    <property type="entry name" value="HisKA"/>
    <property type="match status" value="1"/>
</dbReference>
<keyword evidence="6" id="KW-0808">Transferase</keyword>
<reference evidence="27" key="1">
    <citation type="submission" date="2017-05" db="EMBL/GenBank/DDBJ databases">
        <title>Complete and WGS of Bordetella genogroups.</title>
        <authorList>
            <person name="Spilker T."/>
            <person name="Lipuma J."/>
        </authorList>
    </citation>
    <scope>NUCLEOTIDE SEQUENCE [LARGE SCALE GENOMIC DNA]</scope>
    <source>
        <strain evidence="27">AU6712</strain>
    </source>
</reference>
<evidence type="ECO:0000256" key="20">
    <source>
        <dbReference type="PROSITE-ProRule" id="PRU00110"/>
    </source>
</evidence>
<dbReference type="RefSeq" id="WP_094810535.1">
    <property type="nucleotide sequence ID" value="NZ_NEVU01000001.1"/>
</dbReference>
<keyword evidence="14" id="KW-0843">Virulence</keyword>
<dbReference type="PROSITE" id="PS50110">
    <property type="entry name" value="RESPONSE_REGULATORY"/>
    <property type="match status" value="1"/>
</dbReference>
<evidence type="ECO:0000256" key="1">
    <source>
        <dbReference type="ARBA" id="ARBA00000085"/>
    </source>
</evidence>
<evidence type="ECO:0000256" key="4">
    <source>
        <dbReference type="ARBA" id="ARBA00022475"/>
    </source>
</evidence>
<dbReference type="EC" id="2.7.13.3" evidence="3"/>
<feature type="transmembrane region" description="Helical" evidence="22">
    <location>
        <begin position="20"/>
        <end position="40"/>
    </location>
</feature>
<comment type="function">
    <text evidence="16">Member of the two-component regulatory system BvgS/BvgA. Phosphorylates BvgA via a four-step phosphorelay in response to environmental signals.</text>
</comment>
<keyword evidence="5 21" id="KW-0597">Phosphoprotein</keyword>
<evidence type="ECO:0000256" key="22">
    <source>
        <dbReference type="SAM" id="Phobius"/>
    </source>
</evidence>
<dbReference type="SMART" id="SM00387">
    <property type="entry name" value="HATPase_c"/>
    <property type="match status" value="1"/>
</dbReference>
<dbReference type="CDD" id="cd17546">
    <property type="entry name" value="REC_hyHK_CKI1_RcsC-like"/>
    <property type="match status" value="1"/>
</dbReference>
<dbReference type="Gene3D" id="1.10.287.130">
    <property type="match status" value="1"/>
</dbReference>
<dbReference type="InterPro" id="IPR036890">
    <property type="entry name" value="HATPase_C_sf"/>
</dbReference>
<evidence type="ECO:0000313" key="27">
    <source>
        <dbReference type="Proteomes" id="UP000216429"/>
    </source>
</evidence>
<evidence type="ECO:0000256" key="19">
    <source>
        <dbReference type="ARBA" id="ARBA00070152"/>
    </source>
</evidence>
<dbReference type="SMART" id="SM00448">
    <property type="entry name" value="REC"/>
    <property type="match status" value="1"/>
</dbReference>
<comment type="subcellular location">
    <subcellularLocation>
        <location evidence="2">Cell membrane</location>
        <topology evidence="2">Multi-pass membrane protein</topology>
    </subcellularLocation>
</comment>
<keyword evidence="15 22" id="KW-0472">Membrane</keyword>
<dbReference type="Pfam" id="PF00512">
    <property type="entry name" value="HisKA"/>
    <property type="match status" value="1"/>
</dbReference>
<gene>
    <name evidence="26" type="ORF">CAL22_03920</name>
</gene>
<keyword evidence="27" id="KW-1185">Reference proteome</keyword>
<feature type="domain" description="HPt" evidence="25">
    <location>
        <begin position="825"/>
        <end position="912"/>
    </location>
</feature>
<evidence type="ECO:0000256" key="8">
    <source>
        <dbReference type="ARBA" id="ARBA00022729"/>
    </source>
</evidence>
<dbReference type="Gene3D" id="3.40.50.2300">
    <property type="match status" value="1"/>
</dbReference>
<dbReference type="SUPFAM" id="SSF47384">
    <property type="entry name" value="Homodimeric domain of signal transducing histidine kinase"/>
    <property type="match status" value="1"/>
</dbReference>
<dbReference type="PROSITE" id="PS50109">
    <property type="entry name" value="HIS_KIN"/>
    <property type="match status" value="1"/>
</dbReference>
<evidence type="ECO:0000256" key="16">
    <source>
        <dbReference type="ARBA" id="ARBA00058004"/>
    </source>
</evidence>
<dbReference type="GO" id="GO:0005524">
    <property type="term" value="F:ATP binding"/>
    <property type="evidence" value="ECO:0007669"/>
    <property type="project" value="UniProtKB-KW"/>
</dbReference>
<dbReference type="GO" id="GO:0005886">
    <property type="term" value="C:plasma membrane"/>
    <property type="evidence" value="ECO:0007669"/>
    <property type="project" value="UniProtKB-SubCell"/>
</dbReference>
<dbReference type="CDD" id="cd16922">
    <property type="entry name" value="HATPase_EvgS-ArcB-TorS-like"/>
    <property type="match status" value="1"/>
</dbReference>
<dbReference type="InterPro" id="IPR003661">
    <property type="entry name" value="HisK_dim/P_dom"/>
</dbReference>
<dbReference type="InterPro" id="IPR011006">
    <property type="entry name" value="CheY-like_superfamily"/>
</dbReference>
<keyword evidence="9" id="KW-0547">Nucleotide-binding</keyword>
<keyword evidence="7 22" id="KW-0812">Transmembrane</keyword>
<proteinExistence type="predicted"/>
<organism evidence="26 27">
    <name type="scientific">Bordetella genomosp. 12</name>
    <dbReference type="NCBI Taxonomy" id="463035"/>
    <lineage>
        <taxon>Bacteria</taxon>
        <taxon>Pseudomonadati</taxon>
        <taxon>Pseudomonadota</taxon>
        <taxon>Betaproteobacteria</taxon>
        <taxon>Burkholderiales</taxon>
        <taxon>Alcaligenaceae</taxon>
        <taxon>Bordetella</taxon>
    </lineage>
</organism>
<evidence type="ECO:0000259" key="24">
    <source>
        <dbReference type="PROSITE" id="PS50110"/>
    </source>
</evidence>
<dbReference type="PROSITE" id="PS50894">
    <property type="entry name" value="HPT"/>
    <property type="match status" value="1"/>
</dbReference>
<evidence type="ECO:0000259" key="23">
    <source>
        <dbReference type="PROSITE" id="PS50109"/>
    </source>
</evidence>
<evidence type="ECO:0000256" key="15">
    <source>
        <dbReference type="ARBA" id="ARBA00023136"/>
    </source>
</evidence>
<dbReference type="InterPro" id="IPR003594">
    <property type="entry name" value="HATPase_dom"/>
</dbReference>
<dbReference type="InterPro" id="IPR036097">
    <property type="entry name" value="HisK_dim/P_sf"/>
</dbReference>
<dbReference type="InterPro" id="IPR001789">
    <property type="entry name" value="Sig_transdc_resp-reg_receiver"/>
</dbReference>
<feature type="domain" description="Response regulatory" evidence="24">
    <location>
        <begin position="694"/>
        <end position="808"/>
    </location>
</feature>
<dbReference type="SUPFAM" id="SSF47226">
    <property type="entry name" value="Histidine-containing phosphotransfer domain, HPT domain"/>
    <property type="match status" value="1"/>
</dbReference>
<keyword evidence="11" id="KW-0067">ATP-binding</keyword>
<keyword evidence="10" id="KW-0418">Kinase</keyword>
<evidence type="ECO:0000256" key="3">
    <source>
        <dbReference type="ARBA" id="ARBA00012438"/>
    </source>
</evidence>
<dbReference type="CDD" id="cd00082">
    <property type="entry name" value="HisKA"/>
    <property type="match status" value="1"/>
</dbReference>
<dbReference type="Pfam" id="PF00072">
    <property type="entry name" value="Response_reg"/>
    <property type="match status" value="1"/>
</dbReference>
<comment type="caution">
    <text evidence="26">The sequence shown here is derived from an EMBL/GenBank/DDBJ whole genome shotgun (WGS) entry which is preliminary data.</text>
</comment>
<evidence type="ECO:0000259" key="25">
    <source>
        <dbReference type="PROSITE" id="PS50894"/>
    </source>
</evidence>
<feature type="modified residue" description="4-aspartylphosphate" evidence="21">
    <location>
        <position position="743"/>
    </location>
</feature>
<dbReference type="PANTHER" id="PTHR45339:SF1">
    <property type="entry name" value="HYBRID SIGNAL TRANSDUCTION HISTIDINE KINASE J"/>
    <property type="match status" value="1"/>
</dbReference>
<dbReference type="PANTHER" id="PTHR45339">
    <property type="entry name" value="HYBRID SIGNAL TRANSDUCTION HISTIDINE KINASE J"/>
    <property type="match status" value="1"/>
</dbReference>
<evidence type="ECO:0000256" key="12">
    <source>
        <dbReference type="ARBA" id="ARBA00022989"/>
    </source>
</evidence>
<accession>A0A261VV43</accession>
<evidence type="ECO:0000256" key="2">
    <source>
        <dbReference type="ARBA" id="ARBA00004651"/>
    </source>
</evidence>
<feature type="domain" description="Histidine kinase" evidence="23">
    <location>
        <begin position="337"/>
        <end position="555"/>
    </location>
</feature>
<dbReference type="FunFam" id="1.10.287.130:FF:000002">
    <property type="entry name" value="Two-component osmosensing histidine kinase"/>
    <property type="match status" value="1"/>
</dbReference>
<dbReference type="InterPro" id="IPR005467">
    <property type="entry name" value="His_kinase_dom"/>
</dbReference>
<evidence type="ECO:0000256" key="17">
    <source>
        <dbReference type="ARBA" id="ARBA00064003"/>
    </source>
</evidence>
<evidence type="ECO:0000256" key="7">
    <source>
        <dbReference type="ARBA" id="ARBA00022692"/>
    </source>
</evidence>
<sequence>MTVDRNLTILARIRRFQRFLLFGGGLLCTLIAIFLLAWGVNATLEASLQAKRRAFATSYDFVQHFGRQGVIAPERLSGRQGLAVLVDRQGDTDARQGDCVSHACPLTQKTITRLAASAGGQVKEERADGLLLLYRRLPDSRVLIHAYSPHGLSATASGNVVIDLMLTLPTLAMMWLLLLSLKLRVFRPLLEWSRRVYEGDRLSRALIDTAPVGLGVIATDNGKVLMRSPVMAELARRIAPAEETLAERCLQQYASHVSSGDASWRHGVFNQDFRFDTHDHNGLELSVSMVRARYQGKSVLVTAFTDVTAKTRVEQQLRKARQAAISANAAKSAFLAAMSHEIRTPMNAILGNLELLSQSSLTPEQSERLRTIWDSSEGLLAVVNDVLDFSKIEAGELRLERIEFDAVGVLGQAMRLFLPAARAKSLCMTGWFGEAVELPMAGDPTRLGQIINNLLSNAIKFTPAGEVDLCLALEQEAGWITIEVRDTGIGMSAEQMSRLFRPFSQGDVTVNRRFGGTGLGLALSHRLAQAMGGALSVRSVAGQGSVFTLRLPLEEAPGAPQMPHFDGQHVLVLSACPTASLRLEAALRAWGLRPQMCADPGLLDPHAIQAASAVVLWADTANWPPEHENRVIELSHWVIDCAADGPCDPLVMGRVLKTSSIGLGGLAASLGHALLGAPLNGSGLKRAYFERALRILVVEDDAMSRTLLEDQLRMLGCEPVCVEDGSRALACLEGAAFDILLTDLTMPGLDGYTVAEHASARWPDMPIIAASAHVASQERARCRLAGVAVVLSKPLAQTQLAQAISEVTGERIRYLHVRAGAAAGDIAAAKDWEGLYAKACQTSLARLRLARQGGDVIVLLAELHTLRGMLSIFGENKLGRVVCQVEAYLKAEGGLAVSGSLLDSIEEQLEGAADGGADGSRNGQTPRAPG</sequence>
<dbReference type="EMBL" id="NEVU01000001">
    <property type="protein sequence ID" value="OZI77687.1"/>
    <property type="molecule type" value="Genomic_DNA"/>
</dbReference>
<evidence type="ECO:0000256" key="9">
    <source>
        <dbReference type="ARBA" id="ARBA00022741"/>
    </source>
</evidence>
<keyword evidence="12 22" id="KW-1133">Transmembrane helix</keyword>
<evidence type="ECO:0000256" key="14">
    <source>
        <dbReference type="ARBA" id="ARBA00023026"/>
    </source>
</evidence>
<dbReference type="OrthoDB" id="8670869at2"/>
<evidence type="ECO:0000256" key="6">
    <source>
        <dbReference type="ARBA" id="ARBA00022679"/>
    </source>
</evidence>
<dbReference type="SUPFAM" id="SSF55874">
    <property type="entry name" value="ATPase domain of HSP90 chaperone/DNA topoisomerase II/histidine kinase"/>
    <property type="match status" value="1"/>
</dbReference>
<name>A0A261VV43_9BORD</name>
<keyword evidence="13" id="KW-0902">Two-component regulatory system</keyword>
<comment type="catalytic activity">
    <reaction evidence="1">
        <text>ATP + protein L-histidine = ADP + protein N-phospho-L-histidine.</text>
        <dbReference type="EC" id="2.7.13.3"/>
    </reaction>
</comment>
<evidence type="ECO:0000256" key="5">
    <source>
        <dbReference type="ARBA" id="ARBA00022553"/>
    </source>
</evidence>
<evidence type="ECO:0000256" key="21">
    <source>
        <dbReference type="PROSITE-ProRule" id="PRU00169"/>
    </source>
</evidence>
<dbReference type="Pfam" id="PF01627">
    <property type="entry name" value="Hpt"/>
    <property type="match status" value="1"/>
</dbReference>
<keyword evidence="4" id="KW-1003">Cell membrane</keyword>
<comment type="subunit">
    <text evidence="17">At low DSF concentrations, interacts with RpfF.</text>
</comment>
<protein>
    <recommendedName>
        <fullName evidence="18">Sensory/regulatory protein RpfC</fullName>
        <ecNumber evidence="3">2.7.13.3</ecNumber>
    </recommendedName>
    <alternativeName>
        <fullName evidence="19">Virulence sensor protein BvgS</fullName>
    </alternativeName>
</protein>
<dbReference type="SUPFAM" id="SSF52172">
    <property type="entry name" value="CheY-like"/>
    <property type="match status" value="1"/>
</dbReference>
<dbReference type="GO" id="GO:0000155">
    <property type="term" value="F:phosphorelay sensor kinase activity"/>
    <property type="evidence" value="ECO:0007669"/>
    <property type="project" value="InterPro"/>
</dbReference>